<dbReference type="Ensembl" id="ENSLAFT00000027005.1">
    <property type="protein sequence ID" value="ENSLAFP00000025678.1"/>
    <property type="gene ID" value="ENSLAFG00000028276.1"/>
</dbReference>
<reference evidence="3 4" key="1">
    <citation type="submission" date="2009-06" db="EMBL/GenBank/DDBJ databases">
        <title>The Genome Sequence of Loxodonta africana (African elephant).</title>
        <authorList>
            <person name="Di Palma F."/>
            <person name="Heiman D."/>
            <person name="Young S."/>
            <person name="Johnson J."/>
            <person name="Lander E.S."/>
            <person name="Lindblad-Toh K."/>
        </authorList>
    </citation>
    <scope>NUCLEOTIDE SEQUENCE [LARGE SCALE GENOMIC DNA]</scope>
    <source>
        <strain evidence="3 4">Isolate ISIS603380</strain>
    </source>
</reference>
<dbReference type="InParanoid" id="G3UCX0"/>
<evidence type="ECO:0000313" key="3">
    <source>
        <dbReference type="Ensembl" id="ENSLAFP00000025678.1"/>
    </source>
</evidence>
<feature type="region of interest" description="Disordered" evidence="1">
    <location>
        <begin position="94"/>
        <end position="132"/>
    </location>
</feature>
<proteinExistence type="predicted"/>
<evidence type="ECO:0000256" key="1">
    <source>
        <dbReference type="SAM" id="MobiDB-lite"/>
    </source>
</evidence>
<feature type="region of interest" description="Disordered" evidence="1">
    <location>
        <begin position="226"/>
        <end position="270"/>
    </location>
</feature>
<accession>G3UCX0</accession>
<dbReference type="HOGENOM" id="CLU_1051889_0_0_1"/>
<protein>
    <recommendedName>
        <fullName evidence="2">DUF4795 domain-containing protein</fullName>
    </recommendedName>
</protein>
<feature type="compositionally biased region" description="Low complexity" evidence="1">
    <location>
        <begin position="96"/>
        <end position="117"/>
    </location>
</feature>
<reference evidence="3" key="2">
    <citation type="submission" date="2025-08" db="UniProtKB">
        <authorList>
            <consortium name="Ensembl"/>
        </authorList>
    </citation>
    <scope>IDENTIFICATION</scope>
    <source>
        <strain evidence="3">Isolate ISIS603380</strain>
    </source>
</reference>
<dbReference type="AlphaFoldDB" id="G3UCX0"/>
<keyword evidence="4" id="KW-1185">Reference proteome</keyword>
<dbReference type="eggNOG" id="ENOG502RC3N">
    <property type="taxonomic scope" value="Eukaryota"/>
</dbReference>
<feature type="domain" description="DUF4795" evidence="2">
    <location>
        <begin position="4"/>
        <end position="76"/>
    </location>
</feature>
<dbReference type="Pfam" id="PF16043">
    <property type="entry name" value="DUF4795"/>
    <property type="match status" value="1"/>
</dbReference>
<dbReference type="OMA" id="KGRMNTQ"/>
<dbReference type="Proteomes" id="UP000007646">
    <property type="component" value="Unassembled WGS sequence"/>
</dbReference>
<dbReference type="STRING" id="9785.ENSLAFP00000025678"/>
<dbReference type="GeneTree" id="ENSGT00940000162979"/>
<feature type="compositionally biased region" description="Low complexity" evidence="1">
    <location>
        <begin position="245"/>
        <end position="257"/>
    </location>
</feature>
<name>G3UCX0_LOXAF</name>
<evidence type="ECO:0000259" key="2">
    <source>
        <dbReference type="Pfam" id="PF16043"/>
    </source>
</evidence>
<sequence length="270" mass="30413">LVPRDLDPLKKEMEEVWKIVRKLLIEGLRFDPDSAAGFRKKLFESVKCISCDRPVEMMTGPHLITIRKAHLLSRLRPASANSYEYLERQQMREQQHLQQLQGLGDQDGSLDSLGSQQEWGNGPRNKADPRLKPYNLSTLYPYGDPQLLDYDTAEVDILGVDGILYKGRMNNASEVRPTFSSDKELTAVKVPRPPSRNLYDRMYTSDLFGAIYPTLYPRTSTSTAAPGPHLTVLSPPPSLPPLPLLPQLISPPQDPQQAPGATRHTRSLRF</sequence>
<reference evidence="3" key="3">
    <citation type="submission" date="2025-09" db="UniProtKB">
        <authorList>
            <consortium name="Ensembl"/>
        </authorList>
    </citation>
    <scope>IDENTIFICATION</scope>
    <source>
        <strain evidence="3">Isolate ISIS603380</strain>
    </source>
</reference>
<feature type="compositionally biased region" description="Pro residues" evidence="1">
    <location>
        <begin position="234"/>
        <end position="244"/>
    </location>
</feature>
<evidence type="ECO:0000313" key="4">
    <source>
        <dbReference type="Proteomes" id="UP000007646"/>
    </source>
</evidence>
<dbReference type="PANTHER" id="PTHR47080:SF1">
    <property type="entry name" value="CHROMOSOME 16 OPEN READING FRAME 96"/>
    <property type="match status" value="1"/>
</dbReference>
<dbReference type="PANTHER" id="PTHR47080">
    <property type="entry name" value="CHROMOSOME 16 OPEN READING FRAME 96"/>
    <property type="match status" value="1"/>
</dbReference>
<dbReference type="InterPro" id="IPR032013">
    <property type="entry name" value="DUF4795"/>
</dbReference>
<organism evidence="3 4">
    <name type="scientific">Loxodonta africana</name>
    <name type="common">African elephant</name>
    <dbReference type="NCBI Taxonomy" id="9785"/>
    <lineage>
        <taxon>Eukaryota</taxon>
        <taxon>Metazoa</taxon>
        <taxon>Chordata</taxon>
        <taxon>Craniata</taxon>
        <taxon>Vertebrata</taxon>
        <taxon>Euteleostomi</taxon>
        <taxon>Mammalia</taxon>
        <taxon>Eutheria</taxon>
        <taxon>Afrotheria</taxon>
        <taxon>Proboscidea</taxon>
        <taxon>Elephantidae</taxon>
        <taxon>Loxodonta</taxon>
    </lineage>
</organism>